<proteinExistence type="inferred from homology"/>
<evidence type="ECO:0000256" key="5">
    <source>
        <dbReference type="ARBA" id="ARBA00022801"/>
    </source>
</evidence>
<name>A0A1I1M6U2_9BACT</name>
<dbReference type="EC" id="3.4.14.-" evidence="7"/>
<dbReference type="InterPro" id="IPR009003">
    <property type="entry name" value="Peptidase_S1_PA"/>
</dbReference>
<dbReference type="OrthoDB" id="9805367at2"/>
<keyword evidence="6 7" id="KW-0720">Serine protease</keyword>
<dbReference type="STRING" id="927664.SAMN05421780_109163"/>
<keyword evidence="4" id="KW-0732">Signal</keyword>
<keyword evidence="2 7" id="KW-0031">Aminopeptidase</keyword>
<dbReference type="PANTHER" id="PTHR38469:SF1">
    <property type="entry name" value="PERIPLASMIC PEPTIDASE SUBFAMILY S1B"/>
    <property type="match status" value="1"/>
</dbReference>
<dbReference type="SUPFAM" id="SSF50494">
    <property type="entry name" value="Trypsin-like serine proteases"/>
    <property type="match status" value="1"/>
</dbReference>
<evidence type="ECO:0000256" key="6">
    <source>
        <dbReference type="ARBA" id="ARBA00022825"/>
    </source>
</evidence>
<dbReference type="Pfam" id="PF10459">
    <property type="entry name" value="Peptidase_S46"/>
    <property type="match status" value="1"/>
</dbReference>
<dbReference type="GO" id="GO:0006508">
    <property type="term" value="P:proteolysis"/>
    <property type="evidence" value="ECO:0007669"/>
    <property type="project" value="UniProtKB-KW"/>
</dbReference>
<dbReference type="Proteomes" id="UP000199514">
    <property type="component" value="Unassembled WGS sequence"/>
</dbReference>
<comment type="function">
    <text evidence="7">Catalyzes the removal of dipeptides from the N-terminus of oligopeptides.</text>
</comment>
<evidence type="ECO:0000256" key="3">
    <source>
        <dbReference type="ARBA" id="ARBA00022670"/>
    </source>
</evidence>
<gene>
    <name evidence="8" type="ORF">SAMN05421780_109163</name>
</gene>
<sequence length="716" mass="81311">MFNTKKLLLSILLLGTFLTSRADEGMWLPLFLKQLNEKEMKAQGMKLSADDIYNLNKSSLKDAIVLFGGGCTGEIISNEGLLLTNHHCGYDAIQTHSSVEHDYLKNGFWAMNKQEELPNSGLTATIIVRMEDVTKAVLEGTARGMSEQEREKIVTANVNKIRAKAVEGTHYSSFVRPFFYGTEYYLFVTEVFKDVRLVGAPPSAIGKFGGDTDNWVWPRHTGDFSVFRIYADKDNKPAAYSKDNVPYKPKKCLTISTQGIKTNDFTMVMGFPGRTQEYLTSYALNIITQKSNPYKIALRTQRLNIIDEAMRSSDTIRIQYSAKQSDIANAWKKWSGELKGLKRLQAIEKKQALEKEFTQWANATPERVAEYGQVLPSLEKAYQTIDKIILNVDYQRDAVFAADVLAYASAYKVFADSIATTKNPERFFNIIKEQTEDFFKDYHQPTDKKLFVVCMSAYYKDIKPEYHPAIFKTVTEKFGGDFGKYADYAYANSYLVSPQKASKLWDELRKKNVAALTNDPLYSLWKSCNDHYIQNILPVYQQTAQQIELQSRLYVKGLREMQPNKKFYPDANSTLRVAYGKVKPYQPADAVTYGVQTTLDGVMEKENPSVDEFVVPAKLKELYQKKDFGRYGEKGKMPLAFIASNHTTGGNSGSPVLNARGELIGTNFDRCWEGTMSDLMYDSEQCRNITLDIRYTLFIIDKFAGAGHLIKELDIK</sequence>
<dbReference type="EMBL" id="FOLE01000009">
    <property type="protein sequence ID" value="SFC77380.1"/>
    <property type="molecule type" value="Genomic_DNA"/>
</dbReference>
<comment type="similarity">
    <text evidence="1 7">Belongs to the peptidase S46 family.</text>
</comment>
<dbReference type="GO" id="GO:0008239">
    <property type="term" value="F:dipeptidyl-peptidase activity"/>
    <property type="evidence" value="ECO:0007669"/>
    <property type="project" value="UniProtKB-UniRule"/>
</dbReference>
<protein>
    <recommendedName>
        <fullName evidence="7">Dipeptidyl-peptidase</fullName>
        <ecNumber evidence="7">3.4.14.-</ecNumber>
    </recommendedName>
</protein>
<keyword evidence="5 7" id="KW-0378">Hydrolase</keyword>
<dbReference type="GO" id="GO:0070009">
    <property type="term" value="F:serine-type aminopeptidase activity"/>
    <property type="evidence" value="ECO:0007669"/>
    <property type="project" value="UniProtKB-UniRule"/>
</dbReference>
<evidence type="ECO:0000313" key="8">
    <source>
        <dbReference type="EMBL" id="SFC77380.1"/>
    </source>
</evidence>
<keyword evidence="3 7" id="KW-0645">Protease</keyword>
<evidence type="ECO:0000256" key="2">
    <source>
        <dbReference type="ARBA" id="ARBA00022438"/>
    </source>
</evidence>
<dbReference type="GO" id="GO:0043171">
    <property type="term" value="P:peptide catabolic process"/>
    <property type="evidence" value="ECO:0007669"/>
    <property type="project" value="UniProtKB-UniRule"/>
</dbReference>
<evidence type="ECO:0000256" key="4">
    <source>
        <dbReference type="ARBA" id="ARBA00022729"/>
    </source>
</evidence>
<dbReference type="PANTHER" id="PTHR38469">
    <property type="entry name" value="PERIPLASMIC PEPTIDASE SUBFAMILY S1B"/>
    <property type="match status" value="1"/>
</dbReference>
<keyword evidence="9" id="KW-1185">Reference proteome</keyword>
<organism evidence="8 9">
    <name type="scientific">Flexibacter flexilis DSM 6793</name>
    <dbReference type="NCBI Taxonomy" id="927664"/>
    <lineage>
        <taxon>Bacteria</taxon>
        <taxon>Pseudomonadati</taxon>
        <taxon>Bacteroidota</taxon>
        <taxon>Cytophagia</taxon>
        <taxon>Cytophagales</taxon>
        <taxon>Flexibacteraceae</taxon>
        <taxon>Flexibacter</taxon>
    </lineage>
</organism>
<dbReference type="InterPro" id="IPR019500">
    <property type="entry name" value="Pep_S46"/>
</dbReference>
<dbReference type="AlphaFoldDB" id="A0A1I1M6U2"/>
<accession>A0A1I1M6U2</accession>
<evidence type="ECO:0000256" key="1">
    <source>
        <dbReference type="ARBA" id="ARBA00010491"/>
    </source>
</evidence>
<dbReference type="InterPro" id="IPR043504">
    <property type="entry name" value="Peptidase_S1_PA_chymotrypsin"/>
</dbReference>
<evidence type="ECO:0000313" key="9">
    <source>
        <dbReference type="Proteomes" id="UP000199514"/>
    </source>
</evidence>
<reference evidence="8 9" key="1">
    <citation type="submission" date="2016-10" db="EMBL/GenBank/DDBJ databases">
        <authorList>
            <person name="de Groot N.N."/>
        </authorList>
    </citation>
    <scope>NUCLEOTIDE SEQUENCE [LARGE SCALE GENOMIC DNA]</scope>
    <source>
        <strain evidence="8 9">DSM 6793</strain>
    </source>
</reference>
<dbReference type="Gene3D" id="2.40.10.10">
    <property type="entry name" value="Trypsin-like serine proteases"/>
    <property type="match status" value="1"/>
</dbReference>
<evidence type="ECO:0000256" key="7">
    <source>
        <dbReference type="RuleBase" id="RU366067"/>
    </source>
</evidence>
<dbReference type="RefSeq" id="WP_091514814.1">
    <property type="nucleotide sequence ID" value="NZ_FOLE01000009.1"/>
</dbReference>